<protein>
    <submittedName>
        <fullName evidence="1">RCG56004</fullName>
    </submittedName>
</protein>
<evidence type="ECO:0000313" key="2">
    <source>
        <dbReference type="Proteomes" id="UP000234681"/>
    </source>
</evidence>
<evidence type="ECO:0000313" key="1">
    <source>
        <dbReference type="EMBL" id="EDL91301.1"/>
    </source>
</evidence>
<dbReference type="EMBL" id="CH473957">
    <property type="protein sequence ID" value="EDL91301.1"/>
    <property type="molecule type" value="Genomic_DNA"/>
</dbReference>
<accession>A6IB35</accession>
<dbReference type="AlphaFoldDB" id="A6IB35"/>
<dbReference type="Proteomes" id="UP000234681">
    <property type="component" value="Chromosome 4"/>
</dbReference>
<reference evidence="2" key="1">
    <citation type="submission" date="2005-09" db="EMBL/GenBank/DDBJ databases">
        <authorList>
            <person name="Mural R.J."/>
            <person name="Li P.W."/>
            <person name="Adams M.D."/>
            <person name="Amanatides P.G."/>
            <person name="Baden-Tillson H."/>
            <person name="Barnstead M."/>
            <person name="Chin S.H."/>
            <person name="Dew I."/>
            <person name="Evans C.A."/>
            <person name="Ferriera S."/>
            <person name="Flanigan M."/>
            <person name="Fosler C."/>
            <person name="Glodek A."/>
            <person name="Gu Z."/>
            <person name="Holt R.A."/>
            <person name="Jennings D."/>
            <person name="Kraft C.L."/>
            <person name="Lu F."/>
            <person name="Nguyen T."/>
            <person name="Nusskern D.R."/>
            <person name="Pfannkoch C.M."/>
            <person name="Sitter C."/>
            <person name="Sutton G.G."/>
            <person name="Venter J.C."/>
            <person name="Wang Z."/>
            <person name="Woodage T."/>
            <person name="Zheng X.H."/>
            <person name="Zhong F."/>
        </authorList>
    </citation>
    <scope>NUCLEOTIDE SEQUENCE [LARGE SCALE GENOMIC DNA]</scope>
    <source>
        <strain>BN</strain>
        <strain evidence="2">Sprague-Dawley</strain>
    </source>
</reference>
<proteinExistence type="predicted"/>
<name>A6IB35_RAT</name>
<gene>
    <name evidence="1" type="ORF">rCG_56004</name>
</gene>
<sequence length="56" mass="6398">MCWGQSHQTPERSNLHLCRRPHQETGTVLDQLCPRSARHKTPGLRRCWAASVCTVT</sequence>
<organism evidence="1 2">
    <name type="scientific">Rattus norvegicus</name>
    <name type="common">Rat</name>
    <dbReference type="NCBI Taxonomy" id="10116"/>
    <lineage>
        <taxon>Eukaryota</taxon>
        <taxon>Metazoa</taxon>
        <taxon>Chordata</taxon>
        <taxon>Craniata</taxon>
        <taxon>Vertebrata</taxon>
        <taxon>Euteleostomi</taxon>
        <taxon>Mammalia</taxon>
        <taxon>Eutheria</taxon>
        <taxon>Euarchontoglires</taxon>
        <taxon>Glires</taxon>
        <taxon>Rodentia</taxon>
        <taxon>Myomorpha</taxon>
        <taxon>Muroidea</taxon>
        <taxon>Muridae</taxon>
        <taxon>Murinae</taxon>
        <taxon>Rattus</taxon>
    </lineage>
</organism>